<dbReference type="PRINTS" id="PR00411">
    <property type="entry name" value="PNDRDTASEI"/>
</dbReference>
<dbReference type="GO" id="GO:0005737">
    <property type="term" value="C:cytoplasm"/>
    <property type="evidence" value="ECO:0007669"/>
    <property type="project" value="TreeGrafter"/>
</dbReference>
<evidence type="ECO:0000313" key="7">
    <source>
        <dbReference type="Proteomes" id="UP000285060"/>
    </source>
</evidence>
<keyword evidence="4" id="KW-0560">Oxidoreductase</keyword>
<organism evidence="6 7">
    <name type="scientific">Aphanomyces invadans</name>
    <dbReference type="NCBI Taxonomy" id="157072"/>
    <lineage>
        <taxon>Eukaryota</taxon>
        <taxon>Sar</taxon>
        <taxon>Stramenopiles</taxon>
        <taxon>Oomycota</taxon>
        <taxon>Saprolegniomycetes</taxon>
        <taxon>Saprolegniales</taxon>
        <taxon>Verrucalvaceae</taxon>
        <taxon>Aphanomyces</taxon>
    </lineage>
</organism>
<dbReference type="PANTHER" id="PTHR43735:SF3">
    <property type="entry name" value="FERROPTOSIS SUPPRESSOR PROTEIN 1"/>
    <property type="match status" value="1"/>
</dbReference>
<comment type="similarity">
    <text evidence="1">Belongs to the FAD-dependent oxidoreductase family.</text>
</comment>
<dbReference type="Pfam" id="PF07992">
    <property type="entry name" value="Pyr_redox_2"/>
    <property type="match status" value="1"/>
</dbReference>
<comment type="caution">
    <text evidence="6">The sequence shown here is derived from an EMBL/GenBank/DDBJ whole genome shotgun (WGS) entry which is preliminary data.</text>
</comment>
<gene>
    <name evidence="6" type="ORF">DYB32_007248</name>
</gene>
<dbReference type="AlphaFoldDB" id="A0A418APC2"/>
<keyword evidence="7" id="KW-1185">Reference proteome</keyword>
<dbReference type="InterPro" id="IPR023753">
    <property type="entry name" value="FAD/NAD-binding_dom"/>
</dbReference>
<evidence type="ECO:0000256" key="2">
    <source>
        <dbReference type="ARBA" id="ARBA00022630"/>
    </source>
</evidence>
<protein>
    <recommendedName>
        <fullName evidence="5">FAD/NAD(P)-binding domain-containing protein</fullName>
    </recommendedName>
</protein>
<evidence type="ECO:0000259" key="5">
    <source>
        <dbReference type="Pfam" id="PF07992"/>
    </source>
</evidence>
<dbReference type="EMBL" id="QUSY01000902">
    <property type="protein sequence ID" value="RHY26826.1"/>
    <property type="molecule type" value="Genomic_DNA"/>
</dbReference>
<dbReference type="SUPFAM" id="SSF51905">
    <property type="entry name" value="FAD/NAD(P)-binding domain"/>
    <property type="match status" value="1"/>
</dbReference>
<proteinExistence type="inferred from homology"/>
<accession>A0A418APC2</accession>
<evidence type="ECO:0000256" key="3">
    <source>
        <dbReference type="ARBA" id="ARBA00022827"/>
    </source>
</evidence>
<reference evidence="6 7" key="1">
    <citation type="submission" date="2018-08" db="EMBL/GenBank/DDBJ databases">
        <title>Aphanomyces genome sequencing and annotation.</title>
        <authorList>
            <person name="Minardi D."/>
            <person name="Oidtmann B."/>
            <person name="Van Der Giezen M."/>
            <person name="Studholme D.J."/>
        </authorList>
    </citation>
    <scope>NUCLEOTIDE SEQUENCE [LARGE SCALE GENOMIC DNA]</scope>
    <source>
        <strain evidence="6 7">NJM0002</strain>
    </source>
</reference>
<dbReference type="PANTHER" id="PTHR43735">
    <property type="entry name" value="APOPTOSIS-INDUCING FACTOR 1"/>
    <property type="match status" value="1"/>
</dbReference>
<dbReference type="VEuPathDB" id="FungiDB:H310_06116"/>
<dbReference type="GO" id="GO:0004174">
    <property type="term" value="F:electron-transferring-flavoprotein dehydrogenase activity"/>
    <property type="evidence" value="ECO:0007669"/>
    <property type="project" value="TreeGrafter"/>
</dbReference>
<keyword evidence="2" id="KW-0285">Flavoprotein</keyword>
<sequence>MTLSKWLIVCEDTILAIVVVGGGYIGIQFAQDLAKQLNPSQASITLIEKNDFTFHCVGVPRALVDPTYVKKLFINIAHALPPTATVLRGIVDEIDGINNAVVVRPIVNDRAQETTTRVQFDYLVLATGSSYVSPIKVPLHEYTRANVESAINATAERIKAASSVLIVGGGPVGIEVAGEIASASPTKRVTILDGQNSLVHNAKLKDEFRAQLTEKLMRLNVHLVLGERLQLRSSDCMPHATTFTTDKGTKIEADMHLLCAGMSPNVDLIRKLDASLLSTTSKGVRVNGACQVDDPRYSHVFVVGDASDHPTPKLAYVGGFQAAHVATELAKWVAAGSGNSIKLTPYVPPSTEGMLIPLGKNVGVGQVPLFGGVVVGNAVIRFIKGHDYFATTFCSKWRTTEDGDPILVHGWVRYAMAAAAVVAGTLAAWHFSKSS</sequence>
<evidence type="ECO:0000256" key="1">
    <source>
        <dbReference type="ARBA" id="ARBA00006442"/>
    </source>
</evidence>
<dbReference type="InterPro" id="IPR036188">
    <property type="entry name" value="FAD/NAD-bd_sf"/>
</dbReference>
<name>A0A418APC2_9STRA</name>
<dbReference type="GO" id="GO:0050660">
    <property type="term" value="F:flavin adenine dinucleotide binding"/>
    <property type="evidence" value="ECO:0007669"/>
    <property type="project" value="TreeGrafter"/>
</dbReference>
<dbReference type="Gene3D" id="3.50.50.100">
    <property type="match status" value="1"/>
</dbReference>
<feature type="domain" description="FAD/NAD(P)-binding" evidence="5">
    <location>
        <begin position="17"/>
        <end position="320"/>
    </location>
</feature>
<evidence type="ECO:0000256" key="4">
    <source>
        <dbReference type="ARBA" id="ARBA00023002"/>
    </source>
</evidence>
<evidence type="ECO:0000313" key="6">
    <source>
        <dbReference type="EMBL" id="RHY26826.1"/>
    </source>
</evidence>
<dbReference type="Proteomes" id="UP000285060">
    <property type="component" value="Unassembled WGS sequence"/>
</dbReference>
<dbReference type="PRINTS" id="PR00368">
    <property type="entry name" value="FADPNR"/>
</dbReference>
<keyword evidence="3" id="KW-0274">FAD</keyword>